<protein>
    <recommendedName>
        <fullName evidence="3">Endonuclease/exonuclease/phosphatase domain-containing protein</fullName>
    </recommendedName>
</protein>
<sequence length="82" mass="9397">MRSPDLEELTIEGLWVEVCPPKSRSFLIGTFYKPPTSSNHAVKDFMPIFDNCLRRATAVDKEAIITGDLNCDLLPKRVRLRY</sequence>
<organism evidence="1 2">
    <name type="scientific">Porites lobata</name>
    <dbReference type="NCBI Taxonomy" id="104759"/>
    <lineage>
        <taxon>Eukaryota</taxon>
        <taxon>Metazoa</taxon>
        <taxon>Cnidaria</taxon>
        <taxon>Anthozoa</taxon>
        <taxon>Hexacorallia</taxon>
        <taxon>Scleractinia</taxon>
        <taxon>Fungiina</taxon>
        <taxon>Poritidae</taxon>
        <taxon>Porites</taxon>
    </lineage>
</organism>
<evidence type="ECO:0008006" key="3">
    <source>
        <dbReference type="Google" id="ProtNLM"/>
    </source>
</evidence>
<dbReference type="SUPFAM" id="SSF56219">
    <property type="entry name" value="DNase I-like"/>
    <property type="match status" value="1"/>
</dbReference>
<name>A0ABN8RJ94_9CNID</name>
<gene>
    <name evidence="1" type="ORF">PLOB_00019315</name>
</gene>
<reference evidence="1 2" key="1">
    <citation type="submission" date="2022-05" db="EMBL/GenBank/DDBJ databases">
        <authorList>
            <consortium name="Genoscope - CEA"/>
            <person name="William W."/>
        </authorList>
    </citation>
    <scope>NUCLEOTIDE SEQUENCE [LARGE SCALE GENOMIC DNA]</scope>
</reference>
<proteinExistence type="predicted"/>
<evidence type="ECO:0000313" key="1">
    <source>
        <dbReference type="EMBL" id="CAH3177501.1"/>
    </source>
</evidence>
<evidence type="ECO:0000313" key="2">
    <source>
        <dbReference type="Proteomes" id="UP001159405"/>
    </source>
</evidence>
<dbReference type="EMBL" id="CALNXK010000226">
    <property type="protein sequence ID" value="CAH3177501.1"/>
    <property type="molecule type" value="Genomic_DNA"/>
</dbReference>
<dbReference type="Proteomes" id="UP001159405">
    <property type="component" value="Unassembled WGS sequence"/>
</dbReference>
<keyword evidence="2" id="KW-1185">Reference proteome</keyword>
<dbReference type="InterPro" id="IPR036691">
    <property type="entry name" value="Endo/exonu/phosph_ase_sf"/>
</dbReference>
<accession>A0ABN8RJ94</accession>
<comment type="caution">
    <text evidence="1">The sequence shown here is derived from an EMBL/GenBank/DDBJ whole genome shotgun (WGS) entry which is preliminary data.</text>
</comment>